<dbReference type="AlphaFoldDB" id="A0A3M2LKZ8"/>
<proteinExistence type="predicted"/>
<comment type="caution">
    <text evidence="1">The sequence shown here is derived from an EMBL/GenBank/DDBJ whole genome shotgun (WGS) entry which is preliminary data.</text>
</comment>
<organism evidence="1 2">
    <name type="scientific">Streptomyces triticirhizae</name>
    <dbReference type="NCBI Taxonomy" id="2483353"/>
    <lineage>
        <taxon>Bacteria</taxon>
        <taxon>Bacillati</taxon>
        <taxon>Actinomycetota</taxon>
        <taxon>Actinomycetes</taxon>
        <taxon>Kitasatosporales</taxon>
        <taxon>Streptomycetaceae</taxon>
        <taxon>Streptomyces</taxon>
    </lineage>
</organism>
<gene>
    <name evidence="1" type="ORF">EBN88_17455</name>
</gene>
<keyword evidence="2" id="KW-1185">Reference proteome</keyword>
<dbReference type="Proteomes" id="UP000278673">
    <property type="component" value="Unassembled WGS sequence"/>
</dbReference>
<protein>
    <recommendedName>
        <fullName evidence="3">DUF2493 domain-containing protein</fullName>
    </recommendedName>
</protein>
<evidence type="ECO:0000313" key="2">
    <source>
        <dbReference type="Proteomes" id="UP000278673"/>
    </source>
</evidence>
<accession>A0A3M2LKZ8</accession>
<dbReference type="Gene3D" id="3.40.50.450">
    <property type="match status" value="1"/>
</dbReference>
<reference evidence="1 2" key="1">
    <citation type="submission" date="2018-10" db="EMBL/GenBank/DDBJ databases">
        <title>Isolation, diversity and antifungal activity of actinobacteria from wheat.</title>
        <authorList>
            <person name="Han C."/>
        </authorList>
    </citation>
    <scope>NUCLEOTIDE SEQUENCE [LARGE SCALE GENOMIC DNA]</scope>
    <source>
        <strain evidence="1 2">NEAU-YY642</strain>
    </source>
</reference>
<evidence type="ECO:0000313" key="1">
    <source>
        <dbReference type="EMBL" id="RMI38129.1"/>
    </source>
</evidence>
<dbReference type="EMBL" id="RFFJ01000097">
    <property type="protein sequence ID" value="RMI38129.1"/>
    <property type="molecule type" value="Genomic_DNA"/>
</dbReference>
<dbReference type="SUPFAM" id="SSF102405">
    <property type="entry name" value="MCP/YpsA-like"/>
    <property type="match status" value="1"/>
</dbReference>
<name>A0A3M2LKZ8_9ACTN</name>
<dbReference type="RefSeq" id="WP_122184818.1">
    <property type="nucleotide sequence ID" value="NZ_RFFJ01000097.1"/>
</dbReference>
<evidence type="ECO:0008006" key="3">
    <source>
        <dbReference type="Google" id="ProtNLM"/>
    </source>
</evidence>
<sequence>MRIGITGHRGLPEDVATRVRAGLRAELARQAPHELVGVSCVADGPDSWFARTVLELGGRVEVVIPADDYRGVLPAWHHAEYDALVAAADAVHRTGLATADDRAFMTASEVMVGLVDRLLAVWDGEPARGFGGTADVVAYAHRVALPVRVLWPEGAVRG</sequence>